<proteinExistence type="predicted"/>
<keyword evidence="1" id="KW-0732">Signal</keyword>
<evidence type="ECO:0000256" key="1">
    <source>
        <dbReference type="SAM" id="SignalP"/>
    </source>
</evidence>
<dbReference type="InterPro" id="IPR036779">
    <property type="entry name" value="LysM_dom_sf"/>
</dbReference>
<keyword evidence="4" id="KW-1185">Reference proteome</keyword>
<accession>A0A1Y1XHH9</accession>
<feature type="domain" description="LysM" evidence="2">
    <location>
        <begin position="92"/>
        <end position="137"/>
    </location>
</feature>
<dbReference type="OrthoDB" id="2142214at2759"/>
<evidence type="ECO:0000259" key="2">
    <source>
        <dbReference type="PROSITE" id="PS51782"/>
    </source>
</evidence>
<protein>
    <recommendedName>
        <fullName evidence="2">LysM domain-containing protein</fullName>
    </recommendedName>
</protein>
<dbReference type="Pfam" id="PF01476">
    <property type="entry name" value="LysM"/>
    <property type="match status" value="2"/>
</dbReference>
<dbReference type="Gene3D" id="3.10.350.10">
    <property type="entry name" value="LysM domain"/>
    <property type="match status" value="2"/>
</dbReference>
<name>A0A1Y1XHH9_9FUNG</name>
<sequence length="162" mass="19079">MKLSYFALFLTLVLINIVQINAKGFYCTKYIVLKKGDKCSHITSHDSNKDYYLRYKDLMYINPKLDCDNIRSGTKVCVDVDYMRTDEDHPFDEYVIQKKDTCKSIARKLKTTVKIIENTNLDILYCDKIKQLEDVEIQYRKDGDYEPIYDKKSQLVTIDGKE</sequence>
<comment type="caution">
    <text evidence="3">The sequence shown here is derived from an EMBL/GenBank/DDBJ whole genome shotgun (WGS) entry which is preliminary data.</text>
</comment>
<feature type="chain" id="PRO_5012847329" description="LysM domain-containing protein" evidence="1">
    <location>
        <begin position="23"/>
        <end position="162"/>
    </location>
</feature>
<gene>
    <name evidence="3" type="ORF">BCR32DRAFT_290872</name>
</gene>
<dbReference type="AlphaFoldDB" id="A0A1Y1XHH9"/>
<evidence type="ECO:0000313" key="3">
    <source>
        <dbReference type="EMBL" id="ORX85209.1"/>
    </source>
</evidence>
<feature type="signal peptide" evidence="1">
    <location>
        <begin position="1"/>
        <end position="22"/>
    </location>
</feature>
<dbReference type="SMART" id="SM00257">
    <property type="entry name" value="LysM"/>
    <property type="match status" value="2"/>
</dbReference>
<evidence type="ECO:0000313" key="4">
    <source>
        <dbReference type="Proteomes" id="UP000193944"/>
    </source>
</evidence>
<dbReference type="PROSITE" id="PS51782">
    <property type="entry name" value="LYSM"/>
    <property type="match status" value="1"/>
</dbReference>
<reference evidence="3 4" key="2">
    <citation type="submission" date="2016-08" db="EMBL/GenBank/DDBJ databases">
        <title>Pervasive Adenine N6-methylation of Active Genes in Fungi.</title>
        <authorList>
            <consortium name="DOE Joint Genome Institute"/>
            <person name="Mondo S.J."/>
            <person name="Dannebaum R.O."/>
            <person name="Kuo R.C."/>
            <person name="Labutti K."/>
            <person name="Haridas S."/>
            <person name="Kuo A."/>
            <person name="Salamov A."/>
            <person name="Ahrendt S.R."/>
            <person name="Lipzen A."/>
            <person name="Sullivan W."/>
            <person name="Andreopoulos W.B."/>
            <person name="Clum A."/>
            <person name="Lindquist E."/>
            <person name="Daum C."/>
            <person name="Ramamoorthy G.K."/>
            <person name="Gryganskyi A."/>
            <person name="Culley D."/>
            <person name="Magnuson J.K."/>
            <person name="James T.Y."/>
            <person name="O'Malley M.A."/>
            <person name="Stajich J.E."/>
            <person name="Spatafora J.W."/>
            <person name="Visel A."/>
            <person name="Grigoriev I.V."/>
        </authorList>
    </citation>
    <scope>NUCLEOTIDE SEQUENCE [LARGE SCALE GENOMIC DNA]</scope>
    <source>
        <strain evidence="3 4">S4</strain>
    </source>
</reference>
<organism evidence="3 4">
    <name type="scientific">Anaeromyces robustus</name>
    <dbReference type="NCBI Taxonomy" id="1754192"/>
    <lineage>
        <taxon>Eukaryota</taxon>
        <taxon>Fungi</taxon>
        <taxon>Fungi incertae sedis</taxon>
        <taxon>Chytridiomycota</taxon>
        <taxon>Chytridiomycota incertae sedis</taxon>
        <taxon>Neocallimastigomycetes</taxon>
        <taxon>Neocallimastigales</taxon>
        <taxon>Neocallimastigaceae</taxon>
        <taxon>Anaeromyces</taxon>
    </lineage>
</organism>
<dbReference type="EMBL" id="MCFG01000039">
    <property type="protein sequence ID" value="ORX85209.1"/>
    <property type="molecule type" value="Genomic_DNA"/>
</dbReference>
<reference evidence="3 4" key="1">
    <citation type="submission" date="2016-08" db="EMBL/GenBank/DDBJ databases">
        <title>A Parts List for Fungal Cellulosomes Revealed by Comparative Genomics.</title>
        <authorList>
            <consortium name="DOE Joint Genome Institute"/>
            <person name="Haitjema C.H."/>
            <person name="Gilmore S.P."/>
            <person name="Henske J.K."/>
            <person name="Solomon K.V."/>
            <person name="De Groot R."/>
            <person name="Kuo A."/>
            <person name="Mondo S.J."/>
            <person name="Salamov A.A."/>
            <person name="Labutti K."/>
            <person name="Zhao Z."/>
            <person name="Chiniquy J."/>
            <person name="Barry K."/>
            <person name="Brewer H.M."/>
            <person name="Purvine S.O."/>
            <person name="Wright A.T."/>
            <person name="Boxma B."/>
            <person name="Van Alen T."/>
            <person name="Hackstein J.H."/>
            <person name="Baker S.E."/>
            <person name="Grigoriev I.V."/>
            <person name="O'Malley M.A."/>
        </authorList>
    </citation>
    <scope>NUCLEOTIDE SEQUENCE [LARGE SCALE GENOMIC DNA]</scope>
    <source>
        <strain evidence="3 4">S4</strain>
    </source>
</reference>
<dbReference type="InterPro" id="IPR018392">
    <property type="entry name" value="LysM"/>
</dbReference>
<dbReference type="CDD" id="cd00118">
    <property type="entry name" value="LysM"/>
    <property type="match status" value="1"/>
</dbReference>
<dbReference type="Proteomes" id="UP000193944">
    <property type="component" value="Unassembled WGS sequence"/>
</dbReference>
<dbReference type="STRING" id="1754192.A0A1Y1XHH9"/>